<dbReference type="EMBL" id="BAAAPC010000006">
    <property type="protein sequence ID" value="GAA1991952.1"/>
    <property type="molecule type" value="Genomic_DNA"/>
</dbReference>
<keyword evidence="3" id="KW-1185">Reference proteome</keyword>
<dbReference type="RefSeq" id="WP_344161365.1">
    <property type="nucleotide sequence ID" value="NZ_BAAAPC010000006.1"/>
</dbReference>
<dbReference type="Pfam" id="PF00383">
    <property type="entry name" value="dCMP_cyt_deam_1"/>
    <property type="match status" value="1"/>
</dbReference>
<dbReference type="InterPro" id="IPR016193">
    <property type="entry name" value="Cytidine_deaminase-like"/>
</dbReference>
<comment type="caution">
    <text evidence="2">The sequence shown here is derived from an EMBL/GenBank/DDBJ whole genome shotgun (WGS) entry which is preliminary data.</text>
</comment>
<dbReference type="PROSITE" id="PS51747">
    <property type="entry name" value="CYT_DCMP_DEAMINASES_2"/>
    <property type="match status" value="1"/>
</dbReference>
<evidence type="ECO:0000259" key="1">
    <source>
        <dbReference type="PROSITE" id="PS51747"/>
    </source>
</evidence>
<proteinExistence type="predicted"/>
<dbReference type="SUPFAM" id="SSF53927">
    <property type="entry name" value="Cytidine deaminase-like"/>
    <property type="match status" value="1"/>
</dbReference>
<feature type="domain" description="CMP/dCMP-type deaminase" evidence="1">
    <location>
        <begin position="20"/>
        <end position="146"/>
    </location>
</feature>
<sequence length="165" mass="17807">MTPDRPVHPTASGEGREPTEADLRWLRAAIELSRFCPPSATAFSVGAIVLGADGSVLANGYSRRDDPHDHAEEAALRTLSPDDPRLRTATLYSSLEPCSTRSSRPRSCADLILATPVPRIVFAWREPAVFVDCQGARLLRDAGRTVIEVPALADGVREVNAHLLG</sequence>
<dbReference type="Proteomes" id="UP001501585">
    <property type="component" value="Unassembled WGS sequence"/>
</dbReference>
<dbReference type="Gene3D" id="3.40.140.10">
    <property type="entry name" value="Cytidine Deaminase, domain 2"/>
    <property type="match status" value="1"/>
</dbReference>
<gene>
    <name evidence="2" type="ORF">GCM10009799_17300</name>
</gene>
<name>A0ABP5E6W5_9ACTN</name>
<accession>A0ABP5E6W5</accession>
<organism evidence="2 3">
    <name type="scientific">Nocardiopsis rhodophaea</name>
    <dbReference type="NCBI Taxonomy" id="280238"/>
    <lineage>
        <taxon>Bacteria</taxon>
        <taxon>Bacillati</taxon>
        <taxon>Actinomycetota</taxon>
        <taxon>Actinomycetes</taxon>
        <taxon>Streptosporangiales</taxon>
        <taxon>Nocardiopsidaceae</taxon>
        <taxon>Nocardiopsis</taxon>
    </lineage>
</organism>
<reference evidence="3" key="1">
    <citation type="journal article" date="2019" name="Int. J. Syst. Evol. Microbiol.">
        <title>The Global Catalogue of Microorganisms (GCM) 10K type strain sequencing project: providing services to taxonomists for standard genome sequencing and annotation.</title>
        <authorList>
            <consortium name="The Broad Institute Genomics Platform"/>
            <consortium name="The Broad Institute Genome Sequencing Center for Infectious Disease"/>
            <person name="Wu L."/>
            <person name="Ma J."/>
        </authorList>
    </citation>
    <scope>NUCLEOTIDE SEQUENCE [LARGE SCALE GENOMIC DNA]</scope>
    <source>
        <strain evidence="3">JCM 15313</strain>
    </source>
</reference>
<evidence type="ECO:0000313" key="2">
    <source>
        <dbReference type="EMBL" id="GAA1991952.1"/>
    </source>
</evidence>
<dbReference type="InterPro" id="IPR002125">
    <property type="entry name" value="CMP_dCMP_dom"/>
</dbReference>
<protein>
    <recommendedName>
        <fullName evidence="1">CMP/dCMP-type deaminase domain-containing protein</fullName>
    </recommendedName>
</protein>
<evidence type="ECO:0000313" key="3">
    <source>
        <dbReference type="Proteomes" id="UP001501585"/>
    </source>
</evidence>